<feature type="compositionally biased region" description="Basic and acidic residues" evidence="1">
    <location>
        <begin position="847"/>
        <end position="866"/>
    </location>
</feature>
<feature type="region of interest" description="Disordered" evidence="1">
    <location>
        <begin position="904"/>
        <end position="976"/>
    </location>
</feature>
<dbReference type="STRING" id="6205.A0A0R3WK61"/>
<organism evidence="2">
    <name type="scientific">Hydatigena taeniaeformis</name>
    <name type="common">Feline tapeworm</name>
    <name type="synonym">Taenia taeniaeformis</name>
    <dbReference type="NCBI Taxonomy" id="6205"/>
    <lineage>
        <taxon>Eukaryota</taxon>
        <taxon>Metazoa</taxon>
        <taxon>Spiralia</taxon>
        <taxon>Lophotrochozoa</taxon>
        <taxon>Platyhelminthes</taxon>
        <taxon>Cestoda</taxon>
        <taxon>Eucestoda</taxon>
        <taxon>Cyclophyllidea</taxon>
        <taxon>Taeniidae</taxon>
        <taxon>Hydatigera</taxon>
    </lineage>
</organism>
<feature type="compositionally biased region" description="Low complexity" evidence="1">
    <location>
        <begin position="531"/>
        <end position="545"/>
    </location>
</feature>
<dbReference type="AlphaFoldDB" id="A0A0R3WK61"/>
<feature type="region of interest" description="Disordered" evidence="1">
    <location>
        <begin position="847"/>
        <end position="884"/>
    </location>
</feature>
<reference evidence="2" key="1">
    <citation type="submission" date="2017-02" db="UniProtKB">
        <authorList>
            <consortium name="WormBaseParasite"/>
        </authorList>
    </citation>
    <scope>IDENTIFICATION</scope>
</reference>
<feature type="compositionally biased region" description="Basic and acidic residues" evidence="1">
    <location>
        <begin position="946"/>
        <end position="969"/>
    </location>
</feature>
<feature type="compositionally biased region" description="Low complexity" evidence="1">
    <location>
        <begin position="479"/>
        <end position="524"/>
    </location>
</feature>
<accession>A0A0R3WK61</accession>
<dbReference type="WBParaSite" id="TTAC_0000109101-mRNA-1">
    <property type="protein sequence ID" value="TTAC_0000109101-mRNA-1"/>
    <property type="gene ID" value="TTAC_0000109101"/>
</dbReference>
<evidence type="ECO:0000256" key="1">
    <source>
        <dbReference type="SAM" id="MobiDB-lite"/>
    </source>
</evidence>
<proteinExistence type="predicted"/>
<sequence length="976" mass="105090">LIHSLSSGAPLRALFQPELHQFQTAFEEAVAEAVDAVGSGVAVVVVVYAGEVLHSTGEWLLADSTFSGEQLHMWLDSNAAAAWQPEIQKLTTAPSGTEPINIVVCTPSAGAKTRWPMPTTSSGSIQFVMLSKSRRLPVRLQTTASWRANGKLPAAPSNATAFEALHALSGELARLHWEHQSKLLAEVDQEFTLAQRSFKDAPPALYLLPSGHGGVQTQACGLFVVQGVNVLLGSAFASNKPPQWWQLVRSLDRLDTAIFPDWSAASIQSYRFLTKHLLHATSASYSANWLGCLFTPAPIEPGVESPLLLTPPTTATANVDPHRLRHLSAQSEHTRLFYKIGVGELSLRYLGSSVGVLLVWHPATGEGKGKSVLPLTIFLPVVHSPETSVLPASLLAGLVRMLRKVPEITVEGSNAITTAAPLKRTTVAPTGAKPPGVAGKTVNSTPPMKAHVNGTLRNTTPASTKPLASKPTPTRTPLSRAPPTKPTAPSKTVPSTTPKSKVTTTTPRSTTSTIRHSTTTTTTTPRDRATHPTTTRPSTASTKTTPLAKKSPAEKRMTPASKTEAKLAEHAAKVAKATAEKPGHEIKYSPAGRPSNLPPRRKVGEKTVMEELNELPEVMKTPATDSLAEVVKPHPDHETEEETSYPDSLHAEEAETKEVSMTPTEAEPEKSAIDVEHHEEISKSPSGMDFAAPAVTENHGAITTPEADDSKTPLGVGLEPAHQQEDLKGSPESPIASVTEKSPAEMHFAMPPTGIEFHKDLETKVSTPETDEHHDELEMADSLAAEAMPKSPMGMEAPMPLAADEHHHEFPAHEVRPESPLHMESTEQSTDTKLVTSPADIEHHQDIEEPKVTELESKSPFHEEVSKSSTGMEFTVPPGEPAIQTDMEDFNRLNTTEYTEGVKESSAHIGEAESTFHEEVSKSEEGMELRMPNDAISVPIDDDECEIPHGVEHKKGLEESKSPVHEDVSKSPAGMT</sequence>
<evidence type="ECO:0000313" key="2">
    <source>
        <dbReference type="WBParaSite" id="TTAC_0000109101-mRNA-1"/>
    </source>
</evidence>
<feature type="compositionally biased region" description="Basic and acidic residues" evidence="1">
    <location>
        <begin position="649"/>
        <end position="658"/>
    </location>
</feature>
<feature type="compositionally biased region" description="Basic and acidic residues" evidence="1">
    <location>
        <begin position="667"/>
        <end position="682"/>
    </location>
</feature>
<protein>
    <submittedName>
        <fullName evidence="2">Mediator of RNA polymerase II transcription subunit 13</fullName>
    </submittedName>
</protein>
<name>A0A0R3WK61_HYDTA</name>
<feature type="compositionally biased region" description="Basic and acidic residues" evidence="1">
    <location>
        <begin position="551"/>
        <end position="587"/>
    </location>
</feature>
<feature type="compositionally biased region" description="Basic and acidic residues" evidence="1">
    <location>
        <begin position="904"/>
        <end position="928"/>
    </location>
</feature>
<feature type="region of interest" description="Disordered" evidence="1">
    <location>
        <begin position="426"/>
        <end position="602"/>
    </location>
</feature>
<feature type="region of interest" description="Disordered" evidence="1">
    <location>
        <begin position="615"/>
        <end position="739"/>
    </location>
</feature>